<dbReference type="InterPro" id="IPR001680">
    <property type="entry name" value="WD40_rpt"/>
</dbReference>
<feature type="repeat" description="WD" evidence="4">
    <location>
        <begin position="61"/>
        <end position="95"/>
    </location>
</feature>
<dbReference type="InterPro" id="IPR036322">
    <property type="entry name" value="WD40_repeat_dom_sf"/>
</dbReference>
<comment type="similarity">
    <text evidence="1">Belongs to the WD repeat G protein beta family. Ribosomal protein RACK1 subfamily.</text>
</comment>
<dbReference type="PROSITE" id="PS50082">
    <property type="entry name" value="WD_REPEATS_2"/>
    <property type="match status" value="5"/>
</dbReference>
<feature type="repeat" description="WD" evidence="4">
    <location>
        <begin position="106"/>
        <end position="138"/>
    </location>
</feature>
<evidence type="ECO:0000256" key="3">
    <source>
        <dbReference type="ARBA" id="ARBA00022737"/>
    </source>
</evidence>
<dbReference type="Proteomes" id="UP000604046">
    <property type="component" value="Unassembled WGS sequence"/>
</dbReference>
<evidence type="ECO:0000256" key="4">
    <source>
        <dbReference type="PROSITE-ProRule" id="PRU00221"/>
    </source>
</evidence>
<name>A0A812SN30_9DINO</name>
<keyword evidence="6" id="KW-1185">Reference proteome</keyword>
<feature type="repeat" description="WD" evidence="4">
    <location>
        <begin position="7"/>
        <end position="39"/>
    </location>
</feature>
<dbReference type="InterPro" id="IPR045223">
    <property type="entry name" value="RACK1-like"/>
</dbReference>
<dbReference type="GO" id="GO:0043022">
    <property type="term" value="F:ribosome binding"/>
    <property type="evidence" value="ECO:0007669"/>
    <property type="project" value="InterPro"/>
</dbReference>
<dbReference type="InterPro" id="IPR020472">
    <property type="entry name" value="WD40_PAC1"/>
</dbReference>
<reference evidence="5" key="1">
    <citation type="submission" date="2021-02" db="EMBL/GenBank/DDBJ databases">
        <authorList>
            <person name="Dougan E. K."/>
            <person name="Rhodes N."/>
            <person name="Thang M."/>
            <person name="Chan C."/>
        </authorList>
    </citation>
    <scope>NUCLEOTIDE SEQUENCE</scope>
</reference>
<sequence length="323" mass="35435">MVYEGRLDGHRGGVTALSFSEDGKRLLTASEDRTLRLWERSEDEGGEGFGGPSKAFALKRTLRHSDVVSAAVLEKGGDFALSCSWDRTVKLWKLDEEDEDPCLRTMRGHKHQVNAVVWSPDVRVIVTASCDKQLKIWNNLGECKFSLQYNDGHEDWVSAVAYGDECLLSAGWDRTVKLWNTKNFSMEWEMKNHTAPVHAVAIAPDSRHAASGGADRTVLVSDLKEKKVIGACEVDGTIRSLDFHPTEAWLAAMVELPTGGAIWVLDVMARTSVARLVAPSGANACRGLAVKWDPKGTRVFGGFSDGSVQVWRTPSPAAAPSRR</sequence>
<dbReference type="PANTHER" id="PTHR19868">
    <property type="entry name" value="RECEPTOR FOR ACTIVATED PROTEIN KINASE C RACK1"/>
    <property type="match status" value="1"/>
</dbReference>
<dbReference type="EMBL" id="CAJNDS010002461">
    <property type="protein sequence ID" value="CAE7486333.1"/>
    <property type="molecule type" value="Genomic_DNA"/>
</dbReference>
<accession>A0A812SN30</accession>
<feature type="repeat" description="WD" evidence="4">
    <location>
        <begin position="190"/>
        <end position="231"/>
    </location>
</feature>
<dbReference type="SUPFAM" id="SSF50978">
    <property type="entry name" value="WD40 repeat-like"/>
    <property type="match status" value="1"/>
</dbReference>
<feature type="repeat" description="WD" evidence="4">
    <location>
        <begin position="150"/>
        <end position="183"/>
    </location>
</feature>
<dbReference type="FunFam" id="2.130.10.10:FF:000615">
    <property type="entry name" value="Receptor for activated C kinase 1"/>
    <property type="match status" value="1"/>
</dbReference>
<dbReference type="Pfam" id="PF00400">
    <property type="entry name" value="WD40"/>
    <property type="match status" value="6"/>
</dbReference>
<gene>
    <name evidence="5" type="primary">Rack1</name>
    <name evidence="5" type="ORF">SNAT2548_LOCUS27284</name>
</gene>
<dbReference type="Gene3D" id="2.130.10.10">
    <property type="entry name" value="YVTN repeat-like/Quinoprotein amine dehydrogenase"/>
    <property type="match status" value="2"/>
</dbReference>
<dbReference type="PROSITE" id="PS00678">
    <property type="entry name" value="WD_REPEATS_1"/>
    <property type="match status" value="1"/>
</dbReference>
<comment type="caution">
    <text evidence="5">The sequence shown here is derived from an EMBL/GenBank/DDBJ whole genome shotgun (WGS) entry which is preliminary data.</text>
</comment>
<evidence type="ECO:0000256" key="1">
    <source>
        <dbReference type="ARBA" id="ARBA00007253"/>
    </source>
</evidence>
<dbReference type="InterPro" id="IPR019775">
    <property type="entry name" value="WD40_repeat_CS"/>
</dbReference>
<dbReference type="PROSITE" id="PS50294">
    <property type="entry name" value="WD_REPEATS_REGION"/>
    <property type="match status" value="3"/>
</dbReference>
<protein>
    <submittedName>
        <fullName evidence="5">Rack1 protein</fullName>
    </submittedName>
</protein>
<keyword evidence="2 4" id="KW-0853">WD repeat</keyword>
<evidence type="ECO:0000256" key="2">
    <source>
        <dbReference type="ARBA" id="ARBA00022574"/>
    </source>
</evidence>
<evidence type="ECO:0000313" key="5">
    <source>
        <dbReference type="EMBL" id="CAE7486333.1"/>
    </source>
</evidence>
<organism evidence="5 6">
    <name type="scientific">Symbiodinium natans</name>
    <dbReference type="NCBI Taxonomy" id="878477"/>
    <lineage>
        <taxon>Eukaryota</taxon>
        <taxon>Sar</taxon>
        <taxon>Alveolata</taxon>
        <taxon>Dinophyceae</taxon>
        <taxon>Suessiales</taxon>
        <taxon>Symbiodiniaceae</taxon>
        <taxon>Symbiodinium</taxon>
    </lineage>
</organism>
<dbReference type="PRINTS" id="PR00320">
    <property type="entry name" value="GPROTEINBRPT"/>
</dbReference>
<dbReference type="AlphaFoldDB" id="A0A812SN30"/>
<keyword evidence="3" id="KW-0677">Repeat</keyword>
<proteinExistence type="inferred from homology"/>
<evidence type="ECO:0000313" key="6">
    <source>
        <dbReference type="Proteomes" id="UP000604046"/>
    </source>
</evidence>
<dbReference type="SMART" id="SM00320">
    <property type="entry name" value="WD40"/>
    <property type="match status" value="6"/>
</dbReference>
<dbReference type="GO" id="GO:0045182">
    <property type="term" value="F:translation regulator activity"/>
    <property type="evidence" value="ECO:0007669"/>
    <property type="project" value="InterPro"/>
</dbReference>
<dbReference type="OrthoDB" id="2443807at2759"/>
<dbReference type="InterPro" id="IPR015943">
    <property type="entry name" value="WD40/YVTN_repeat-like_dom_sf"/>
</dbReference>
<dbReference type="CDD" id="cd00200">
    <property type="entry name" value="WD40"/>
    <property type="match status" value="1"/>
</dbReference>